<dbReference type="STRING" id="1403537.Q428_08485"/>
<organism evidence="2 3">
    <name type="scientific">Fervidicella metallireducens AeB</name>
    <dbReference type="NCBI Taxonomy" id="1403537"/>
    <lineage>
        <taxon>Bacteria</taxon>
        <taxon>Bacillati</taxon>
        <taxon>Bacillota</taxon>
        <taxon>Clostridia</taxon>
        <taxon>Eubacteriales</taxon>
        <taxon>Clostridiaceae</taxon>
        <taxon>Fervidicella</taxon>
    </lineage>
</organism>
<evidence type="ECO:0000313" key="3">
    <source>
        <dbReference type="Proteomes" id="UP000019681"/>
    </source>
</evidence>
<comment type="caution">
    <text evidence="2">The sequence shown here is derived from an EMBL/GenBank/DDBJ whole genome shotgun (WGS) entry which is preliminary data.</text>
</comment>
<dbReference type="RefSeq" id="WP_035379894.1">
    <property type="nucleotide sequence ID" value="NZ_AZQP01000023.1"/>
</dbReference>
<dbReference type="Proteomes" id="UP000019681">
    <property type="component" value="Unassembled WGS sequence"/>
</dbReference>
<sequence length="172" mass="18045">MKTKELVVAALLSAMALLIPLAFGGFLMVSIPPFTATIMSHVPLFLSMLISPLAAVMVGLVSALGFFIKLGPIVGSRALMHAIVGFVGAKLIKRGLPYPAALGITLPIHAILEALVVIPFMGLNLYKVLVVVALGTAIHHAIDSAIAVFIAGILKKSLKLNDIQIFGNKKVS</sequence>
<dbReference type="EMBL" id="AZQP01000023">
    <property type="protein sequence ID" value="EYE88335.1"/>
    <property type="molecule type" value="Genomic_DNA"/>
</dbReference>
<keyword evidence="1" id="KW-0812">Transmembrane</keyword>
<proteinExistence type="predicted"/>
<dbReference type="OrthoDB" id="1631895at2"/>
<name>A0A017RWL5_9CLOT</name>
<keyword evidence="1" id="KW-1133">Transmembrane helix</keyword>
<feature type="transmembrane region" description="Helical" evidence="1">
    <location>
        <begin position="6"/>
        <end position="31"/>
    </location>
</feature>
<dbReference type="Gene3D" id="1.10.1760.20">
    <property type="match status" value="1"/>
</dbReference>
<evidence type="ECO:0000313" key="2">
    <source>
        <dbReference type="EMBL" id="EYE88335.1"/>
    </source>
</evidence>
<feature type="transmembrane region" description="Helical" evidence="1">
    <location>
        <begin position="74"/>
        <end position="92"/>
    </location>
</feature>
<evidence type="ECO:0000256" key="1">
    <source>
        <dbReference type="SAM" id="Phobius"/>
    </source>
</evidence>
<gene>
    <name evidence="2" type="ORF">Q428_08485</name>
</gene>
<feature type="transmembrane region" description="Helical" evidence="1">
    <location>
        <begin position="128"/>
        <end position="154"/>
    </location>
</feature>
<protein>
    <submittedName>
        <fullName evidence="2">Membrane protein</fullName>
    </submittedName>
</protein>
<reference evidence="2 3" key="1">
    <citation type="journal article" date="2014" name="Genome Announc.">
        <title>Draft Genome Sequence of Fervidicella metallireducens Strain AeBT, an Iron-Reducing Thermoanaerobe from the Great Artesian Basin.</title>
        <authorList>
            <person name="Patel B.K."/>
        </authorList>
    </citation>
    <scope>NUCLEOTIDE SEQUENCE [LARGE SCALE GENOMIC DNA]</scope>
    <source>
        <strain evidence="2 3">AeB</strain>
    </source>
</reference>
<accession>A0A017RWL5</accession>
<feature type="transmembrane region" description="Helical" evidence="1">
    <location>
        <begin position="99"/>
        <end position="122"/>
    </location>
</feature>
<dbReference type="AlphaFoldDB" id="A0A017RWL5"/>
<feature type="transmembrane region" description="Helical" evidence="1">
    <location>
        <begin position="43"/>
        <end position="68"/>
    </location>
</feature>
<keyword evidence="1" id="KW-0472">Membrane</keyword>
<keyword evidence="3" id="KW-1185">Reference proteome</keyword>